<accession>A0A417YFI3</accession>
<protein>
    <submittedName>
        <fullName evidence="2">Uncharacterized protein</fullName>
    </submittedName>
</protein>
<feature type="transmembrane region" description="Helical" evidence="1">
    <location>
        <begin position="20"/>
        <end position="49"/>
    </location>
</feature>
<evidence type="ECO:0000313" key="2">
    <source>
        <dbReference type="EMBL" id="RHW31480.1"/>
    </source>
</evidence>
<keyword evidence="1" id="KW-0812">Transmembrane</keyword>
<dbReference type="AlphaFoldDB" id="A0A417YFI3"/>
<reference evidence="2 3" key="1">
    <citation type="journal article" date="2017" name="Int. J. Syst. Evol. Microbiol.">
        <title>Bacillus notoginsengisoli sp. nov., a novel bacterium isolated from the rhizosphere of Panax notoginseng.</title>
        <authorList>
            <person name="Zhang M.Y."/>
            <person name="Cheng J."/>
            <person name="Cai Y."/>
            <person name="Zhang T.Y."/>
            <person name="Wu Y.Y."/>
            <person name="Manikprabhu D."/>
            <person name="Li W.J."/>
            <person name="Zhang Y.X."/>
        </authorList>
    </citation>
    <scope>NUCLEOTIDE SEQUENCE [LARGE SCALE GENOMIC DNA]</scope>
    <source>
        <strain evidence="2 3">JCM 30743</strain>
    </source>
</reference>
<evidence type="ECO:0000313" key="3">
    <source>
        <dbReference type="Proteomes" id="UP000284416"/>
    </source>
</evidence>
<name>A0A417YFI3_9BACI</name>
<dbReference type="RefSeq" id="WP_118924530.1">
    <property type="nucleotide sequence ID" value="NZ_QWEG01000022.1"/>
</dbReference>
<keyword evidence="3" id="KW-1185">Reference proteome</keyword>
<evidence type="ECO:0000256" key="1">
    <source>
        <dbReference type="SAM" id="Phobius"/>
    </source>
</evidence>
<feature type="transmembrane region" description="Helical" evidence="1">
    <location>
        <begin position="61"/>
        <end position="89"/>
    </location>
</feature>
<organism evidence="2 3">
    <name type="scientific">Neobacillus notoginsengisoli</name>
    <dbReference type="NCBI Taxonomy" id="1578198"/>
    <lineage>
        <taxon>Bacteria</taxon>
        <taxon>Bacillati</taxon>
        <taxon>Bacillota</taxon>
        <taxon>Bacilli</taxon>
        <taxon>Bacillales</taxon>
        <taxon>Bacillaceae</taxon>
        <taxon>Neobacillus</taxon>
    </lineage>
</organism>
<dbReference type="Proteomes" id="UP000284416">
    <property type="component" value="Unassembled WGS sequence"/>
</dbReference>
<comment type="caution">
    <text evidence="2">The sequence shown here is derived from an EMBL/GenBank/DDBJ whole genome shotgun (WGS) entry which is preliminary data.</text>
</comment>
<gene>
    <name evidence="2" type="ORF">D1B31_21980</name>
</gene>
<dbReference type="EMBL" id="QWEG01000022">
    <property type="protein sequence ID" value="RHW31480.1"/>
    <property type="molecule type" value="Genomic_DNA"/>
</dbReference>
<keyword evidence="1" id="KW-1133">Transmembrane helix</keyword>
<proteinExistence type="predicted"/>
<sequence>MRTSTILKWVTGGLEALLGIPVLGGLIILSTAWTPLFIMAILHVVTIVFAVRENETKAGNILGLITSLVGWIPFVGMVMHMISAVVILIDAYRSDRNAVHHTW</sequence>
<dbReference type="OrthoDB" id="1925744at2"/>
<keyword evidence="1" id="KW-0472">Membrane</keyword>